<accession>F5XRV9</accession>
<sequence>MSSDQAGSDRGGSEQGRRLTVVFAGGHGQIALLAQHRLGAEGHRPIGLIRNADHADELRAVGAEPVVFDLERQTASELAEILQAQGADALVFAAGAGPGSGTARKMTVDRDGAILLADAAELAGIGRYVVISAMAADDFEVGSGEVFQVYLRAKSEADEIVRSRPLDWTIVRPGRLTDESATGRILIAEQTGRGPIPRDDVAELVVRLVVDGTGVRRQFEVISGETPIAEALASL</sequence>
<dbReference type="RefSeq" id="WP_013865009.1">
    <property type="nucleotide sequence ID" value="NC_015635.1"/>
</dbReference>
<reference evidence="2 3" key="1">
    <citation type="submission" date="2011-05" db="EMBL/GenBank/DDBJ databases">
        <title>Whole genome sequence of Microlunatus phosphovorus NM-1.</title>
        <authorList>
            <person name="Hosoyama A."/>
            <person name="Sasaki K."/>
            <person name="Harada T."/>
            <person name="Igarashi R."/>
            <person name="Kawakoshi A."/>
            <person name="Sasagawa M."/>
            <person name="Fukada J."/>
            <person name="Nakamura S."/>
            <person name="Katano Y."/>
            <person name="Hanada S."/>
            <person name="Kamagata Y."/>
            <person name="Nakamura N."/>
            <person name="Yamazaki S."/>
            <person name="Fujita N."/>
        </authorList>
    </citation>
    <scope>NUCLEOTIDE SEQUENCE [LARGE SCALE GENOMIC DNA]</scope>
    <source>
        <strain evidence="3">ATCC 700054 / DSM 10555 / JCM 9379 / NBRC 101784 / NCIMB 13414 / VKM Ac-1990 / NM-1</strain>
    </source>
</reference>
<organism evidence="2 3">
    <name type="scientific">Microlunatus phosphovorus (strain ATCC 700054 / DSM 10555 / JCM 9379 / NBRC 101784 / NCIMB 13414 / VKM Ac-1990 / NM-1)</name>
    <dbReference type="NCBI Taxonomy" id="1032480"/>
    <lineage>
        <taxon>Bacteria</taxon>
        <taxon>Bacillati</taxon>
        <taxon>Actinomycetota</taxon>
        <taxon>Actinomycetes</taxon>
        <taxon>Propionibacteriales</taxon>
        <taxon>Propionibacteriaceae</taxon>
        <taxon>Microlunatus</taxon>
    </lineage>
</organism>
<dbReference type="InterPro" id="IPR036291">
    <property type="entry name" value="NAD(P)-bd_dom_sf"/>
</dbReference>
<dbReference type="EMBL" id="AP012204">
    <property type="protein sequence ID" value="BAK37172.1"/>
    <property type="molecule type" value="Genomic_DNA"/>
</dbReference>
<dbReference type="PANTHER" id="PTHR15020:SF50">
    <property type="entry name" value="UPF0659 PROTEIN YMR090W"/>
    <property type="match status" value="1"/>
</dbReference>
<dbReference type="KEGG" id="mph:MLP_41580"/>
<evidence type="ECO:0000313" key="2">
    <source>
        <dbReference type="EMBL" id="BAK37172.1"/>
    </source>
</evidence>
<dbReference type="Proteomes" id="UP000007947">
    <property type="component" value="Chromosome"/>
</dbReference>
<protein>
    <recommendedName>
        <fullName evidence="1">NAD(P)-binding domain-containing protein</fullName>
    </recommendedName>
</protein>
<dbReference type="OrthoDB" id="4248066at2"/>
<dbReference type="STRING" id="1032480.MLP_41580"/>
<dbReference type="Pfam" id="PF13460">
    <property type="entry name" value="NAD_binding_10"/>
    <property type="match status" value="1"/>
</dbReference>
<dbReference type="eggNOG" id="COG0702">
    <property type="taxonomic scope" value="Bacteria"/>
</dbReference>
<keyword evidence="3" id="KW-1185">Reference proteome</keyword>
<feature type="domain" description="NAD(P)-binding" evidence="1">
    <location>
        <begin position="25"/>
        <end position="209"/>
    </location>
</feature>
<name>F5XRV9_MICPN</name>
<proteinExistence type="predicted"/>
<dbReference type="CDD" id="cd05243">
    <property type="entry name" value="SDR_a5"/>
    <property type="match status" value="1"/>
</dbReference>
<gene>
    <name evidence="2" type="ordered locus">MLP_41580</name>
</gene>
<dbReference type="AlphaFoldDB" id="F5XRV9"/>
<evidence type="ECO:0000313" key="3">
    <source>
        <dbReference type="Proteomes" id="UP000007947"/>
    </source>
</evidence>
<dbReference type="HOGENOM" id="CLU_025711_1_1_11"/>
<dbReference type="Gene3D" id="3.40.50.720">
    <property type="entry name" value="NAD(P)-binding Rossmann-like Domain"/>
    <property type="match status" value="1"/>
</dbReference>
<dbReference type="SUPFAM" id="SSF51735">
    <property type="entry name" value="NAD(P)-binding Rossmann-fold domains"/>
    <property type="match status" value="1"/>
</dbReference>
<dbReference type="InterPro" id="IPR016040">
    <property type="entry name" value="NAD(P)-bd_dom"/>
</dbReference>
<dbReference type="PANTHER" id="PTHR15020">
    <property type="entry name" value="FLAVIN REDUCTASE-RELATED"/>
    <property type="match status" value="1"/>
</dbReference>
<evidence type="ECO:0000259" key="1">
    <source>
        <dbReference type="Pfam" id="PF13460"/>
    </source>
</evidence>